<feature type="compositionally biased region" description="Low complexity" evidence="1">
    <location>
        <begin position="223"/>
        <end position="233"/>
    </location>
</feature>
<feature type="region of interest" description="Disordered" evidence="1">
    <location>
        <begin position="120"/>
        <end position="152"/>
    </location>
</feature>
<feature type="non-terminal residue" evidence="3">
    <location>
        <position position="1"/>
    </location>
</feature>
<name>A0A5N3XE51_MUNRE</name>
<feature type="chain" id="PRO_5024357597" evidence="2">
    <location>
        <begin position="19"/>
        <end position="253"/>
    </location>
</feature>
<sequence>RVQLLSFLFFGFFSCSLASSGLPFPSPGDLPNSGIEPMSLRSFALAGALCLKEKGLGPCEGQVRREEVTRKCIRNEGRVSGEQRTRAETLHTHLPSGQYPLDRPPPRTCWRGVLLLTRPSSRPSQTASLGVENGSGHPCTCIPSPPDSPPIPAATRDLSSLQEWIKDTQNVAPLNKMEDGELECAPEDAVVVQPAEAETPKTVVMASPLYPQTGEEEAAGDSGQLPGQQPQGRGVISLGDFTFVMSDNSYMML</sequence>
<feature type="region of interest" description="Disordered" evidence="1">
    <location>
        <begin position="210"/>
        <end position="233"/>
    </location>
</feature>
<dbReference type="EMBL" id="VCEB01000011">
    <property type="protein sequence ID" value="KAB0372388.1"/>
    <property type="molecule type" value="Genomic_DNA"/>
</dbReference>
<dbReference type="AlphaFoldDB" id="A0A5N3XE51"/>
<evidence type="ECO:0000256" key="2">
    <source>
        <dbReference type="SAM" id="SignalP"/>
    </source>
</evidence>
<evidence type="ECO:0000256" key="1">
    <source>
        <dbReference type="SAM" id="MobiDB-lite"/>
    </source>
</evidence>
<dbReference type="Proteomes" id="UP000326062">
    <property type="component" value="Chromosome X"/>
</dbReference>
<proteinExistence type="predicted"/>
<protein>
    <submittedName>
        <fullName evidence="3">Uncharacterized protein</fullName>
    </submittedName>
</protein>
<gene>
    <name evidence="3" type="ORF">FD755_016180</name>
</gene>
<keyword evidence="4" id="KW-1185">Reference proteome</keyword>
<feature type="signal peptide" evidence="2">
    <location>
        <begin position="1"/>
        <end position="18"/>
    </location>
</feature>
<evidence type="ECO:0000313" key="4">
    <source>
        <dbReference type="Proteomes" id="UP000326062"/>
    </source>
</evidence>
<reference evidence="3 4" key="1">
    <citation type="submission" date="2019-06" db="EMBL/GenBank/DDBJ databases">
        <title>Discovery of a novel chromosome fission-fusion reversal in muntjac.</title>
        <authorList>
            <person name="Mudd A.B."/>
            <person name="Bredeson J.V."/>
            <person name="Baum R."/>
            <person name="Hockemeyer D."/>
            <person name="Rokhsar D.S."/>
        </authorList>
    </citation>
    <scope>NUCLEOTIDE SEQUENCE [LARGE SCALE GENOMIC DNA]</scope>
    <source>
        <strain evidence="3">UCam_UCB_Mr</strain>
        <tissue evidence="3">Fibroblast cell line</tissue>
    </source>
</reference>
<accession>A0A5N3XE51</accession>
<keyword evidence="2" id="KW-0732">Signal</keyword>
<evidence type="ECO:0000313" key="3">
    <source>
        <dbReference type="EMBL" id="KAB0372388.1"/>
    </source>
</evidence>
<organism evidence="3 4">
    <name type="scientific">Muntiacus reevesi</name>
    <name type="common">Reeves' muntjac</name>
    <name type="synonym">Cervus reevesi</name>
    <dbReference type="NCBI Taxonomy" id="9886"/>
    <lineage>
        <taxon>Eukaryota</taxon>
        <taxon>Metazoa</taxon>
        <taxon>Chordata</taxon>
        <taxon>Craniata</taxon>
        <taxon>Vertebrata</taxon>
        <taxon>Euteleostomi</taxon>
        <taxon>Mammalia</taxon>
        <taxon>Eutheria</taxon>
        <taxon>Laurasiatheria</taxon>
        <taxon>Artiodactyla</taxon>
        <taxon>Ruminantia</taxon>
        <taxon>Pecora</taxon>
        <taxon>Cervidae</taxon>
        <taxon>Muntiacinae</taxon>
        <taxon>Muntiacus</taxon>
    </lineage>
</organism>
<comment type="caution">
    <text evidence="3">The sequence shown here is derived from an EMBL/GenBank/DDBJ whole genome shotgun (WGS) entry which is preliminary data.</text>
</comment>
<feature type="compositionally biased region" description="Pro residues" evidence="1">
    <location>
        <begin position="143"/>
        <end position="152"/>
    </location>
</feature>